<feature type="region of interest" description="Disordered" evidence="1">
    <location>
        <begin position="119"/>
        <end position="139"/>
    </location>
</feature>
<sequence length="139" mass="15655">MRDTPIESLVQADSYSQYKKDPNEGNVPTSPLFCPSDDEIASRNPLGQELNLDDDEFEFGKTEWYDKSFELDPESLSGETLGGEFAKDLLLFADFDSISRALRSAWLSTHSRYVLRELSDESDEGSLALEMDEDDIGTK</sequence>
<accession>S8AMH7</accession>
<comment type="caution">
    <text evidence="2">The sequence shown here is derived from an EMBL/GenBank/DDBJ whole genome shotgun (WGS) entry which is preliminary data.</text>
</comment>
<protein>
    <submittedName>
        <fullName evidence="2">Uncharacterized protein</fullName>
    </submittedName>
</protein>
<gene>
    <name evidence="2" type="ORF">H072_1944</name>
</gene>
<feature type="region of interest" description="Disordered" evidence="1">
    <location>
        <begin position="1"/>
        <end position="47"/>
    </location>
</feature>
<evidence type="ECO:0000256" key="1">
    <source>
        <dbReference type="SAM" id="MobiDB-lite"/>
    </source>
</evidence>
<dbReference type="EMBL" id="AQGS01000059">
    <property type="protein sequence ID" value="EPS44089.1"/>
    <property type="molecule type" value="Genomic_DNA"/>
</dbReference>
<reference evidence="2 3" key="1">
    <citation type="journal article" date="2013" name="PLoS Genet.">
        <title>Genomic mechanisms accounting for the adaptation to parasitism in nematode-trapping fungi.</title>
        <authorList>
            <person name="Meerupati T."/>
            <person name="Andersson K.M."/>
            <person name="Friman E."/>
            <person name="Kumar D."/>
            <person name="Tunlid A."/>
            <person name="Ahren D."/>
        </authorList>
    </citation>
    <scope>NUCLEOTIDE SEQUENCE [LARGE SCALE GENOMIC DNA]</scope>
    <source>
        <strain evidence="2 3">CBS 200.50</strain>
    </source>
</reference>
<organism evidence="2 3">
    <name type="scientific">Dactylellina haptotyla (strain CBS 200.50)</name>
    <name type="common">Nematode-trapping fungus</name>
    <name type="synonym">Monacrosporium haptotylum</name>
    <dbReference type="NCBI Taxonomy" id="1284197"/>
    <lineage>
        <taxon>Eukaryota</taxon>
        <taxon>Fungi</taxon>
        <taxon>Dikarya</taxon>
        <taxon>Ascomycota</taxon>
        <taxon>Pezizomycotina</taxon>
        <taxon>Orbiliomycetes</taxon>
        <taxon>Orbiliales</taxon>
        <taxon>Orbiliaceae</taxon>
        <taxon>Dactylellina</taxon>
    </lineage>
</organism>
<proteinExistence type="predicted"/>
<dbReference type="AlphaFoldDB" id="S8AMH7"/>
<feature type="compositionally biased region" description="Acidic residues" evidence="1">
    <location>
        <begin position="120"/>
        <end position="139"/>
    </location>
</feature>
<dbReference type="Proteomes" id="UP000015100">
    <property type="component" value="Unassembled WGS sequence"/>
</dbReference>
<keyword evidence="3" id="KW-1185">Reference proteome</keyword>
<name>S8AMH7_DACHA</name>
<evidence type="ECO:0000313" key="3">
    <source>
        <dbReference type="Proteomes" id="UP000015100"/>
    </source>
</evidence>
<dbReference type="HOGENOM" id="CLU_1845011_0_0_1"/>
<reference evidence="3" key="2">
    <citation type="submission" date="2013-04" db="EMBL/GenBank/DDBJ databases">
        <title>Genomic mechanisms accounting for the adaptation to parasitism in nematode-trapping fungi.</title>
        <authorList>
            <person name="Ahren D.G."/>
        </authorList>
    </citation>
    <scope>NUCLEOTIDE SEQUENCE [LARGE SCALE GENOMIC DNA]</scope>
    <source>
        <strain evidence="3">CBS 200.50</strain>
    </source>
</reference>
<evidence type="ECO:0000313" key="2">
    <source>
        <dbReference type="EMBL" id="EPS44089.1"/>
    </source>
</evidence>